<protein>
    <recommendedName>
        <fullName evidence="9">Lipoprotein signal peptidase</fullName>
        <ecNumber evidence="9">3.4.23.36</ecNumber>
    </recommendedName>
    <alternativeName>
        <fullName evidence="9">Prolipoprotein signal peptidase</fullName>
    </alternativeName>
    <alternativeName>
        <fullName evidence="9">Signal peptidase II</fullName>
        <shortName evidence="9">SPase II</shortName>
    </alternativeName>
</protein>
<dbReference type="EC" id="3.4.23.36" evidence="9"/>
<dbReference type="InParanoid" id="A0LTP4"/>
<dbReference type="Proteomes" id="UP000008221">
    <property type="component" value="Chromosome"/>
</dbReference>
<feature type="transmembrane region" description="Helical" evidence="9">
    <location>
        <begin position="49"/>
        <end position="72"/>
    </location>
</feature>
<dbReference type="AlphaFoldDB" id="A0LTP4"/>
<dbReference type="EMBL" id="CP000481">
    <property type="protein sequence ID" value="ABK52804.1"/>
    <property type="molecule type" value="Genomic_DNA"/>
</dbReference>
<dbReference type="GO" id="GO:0006508">
    <property type="term" value="P:proteolysis"/>
    <property type="evidence" value="ECO:0007669"/>
    <property type="project" value="UniProtKB-KW"/>
</dbReference>
<dbReference type="RefSeq" id="WP_011719867.1">
    <property type="nucleotide sequence ID" value="NC_008578.1"/>
</dbReference>
<keyword evidence="6 9" id="KW-0378">Hydrolase</keyword>
<organism evidence="12 13">
    <name type="scientific">Acidothermus cellulolyticus (strain ATCC 43068 / DSM 8971 / 11B)</name>
    <dbReference type="NCBI Taxonomy" id="351607"/>
    <lineage>
        <taxon>Bacteria</taxon>
        <taxon>Bacillati</taxon>
        <taxon>Actinomycetota</taxon>
        <taxon>Actinomycetes</taxon>
        <taxon>Acidothermales</taxon>
        <taxon>Acidothermaceae</taxon>
        <taxon>Acidothermus</taxon>
    </lineage>
</organism>
<dbReference type="PANTHER" id="PTHR33695">
    <property type="entry name" value="LIPOPROTEIN SIGNAL PEPTIDASE"/>
    <property type="match status" value="1"/>
</dbReference>
<dbReference type="PROSITE" id="PS00855">
    <property type="entry name" value="SPASE_II"/>
    <property type="match status" value="1"/>
</dbReference>
<name>A0LTP4_ACIC1</name>
<gene>
    <name evidence="9" type="primary">lspA</name>
    <name evidence="12" type="ordered locus">Acel_1031</name>
</gene>
<evidence type="ECO:0000313" key="12">
    <source>
        <dbReference type="EMBL" id="ABK52804.1"/>
    </source>
</evidence>
<reference evidence="12 13" key="1">
    <citation type="journal article" date="2009" name="Genome Res.">
        <title>Complete genome of the cellulolytic thermophile Acidothermus cellulolyticus 11B provides insights into its ecophysiological and evolutionary adaptations.</title>
        <authorList>
            <person name="Barabote R.D."/>
            <person name="Xie G."/>
            <person name="Leu D.H."/>
            <person name="Normand P."/>
            <person name="Necsulea A."/>
            <person name="Daubin V."/>
            <person name="Medigue C."/>
            <person name="Adney W.S."/>
            <person name="Xu X.C."/>
            <person name="Lapidus A."/>
            <person name="Parales R.E."/>
            <person name="Detter C."/>
            <person name="Pujic P."/>
            <person name="Bruce D."/>
            <person name="Lavire C."/>
            <person name="Challacombe J.F."/>
            <person name="Brettin T.S."/>
            <person name="Berry A.M."/>
        </authorList>
    </citation>
    <scope>NUCLEOTIDE SEQUENCE [LARGE SCALE GENOMIC DNA]</scope>
    <source>
        <strain evidence="13">ATCC 43068 / DSM 8971 / 11B</strain>
    </source>
</reference>
<comment type="caution">
    <text evidence="9">Lacks conserved residue(s) required for the propagation of feature annotation.</text>
</comment>
<dbReference type="InterPro" id="IPR001872">
    <property type="entry name" value="Peptidase_A8"/>
</dbReference>
<dbReference type="PRINTS" id="PR00781">
    <property type="entry name" value="LIPOSIGPTASE"/>
</dbReference>
<dbReference type="Pfam" id="PF01252">
    <property type="entry name" value="Peptidase_A8"/>
    <property type="match status" value="1"/>
</dbReference>
<keyword evidence="3 9" id="KW-0645">Protease</keyword>
<keyword evidence="7 9" id="KW-1133">Transmembrane helix</keyword>
<evidence type="ECO:0000256" key="8">
    <source>
        <dbReference type="ARBA" id="ARBA00023136"/>
    </source>
</evidence>
<proteinExistence type="inferred from homology"/>
<dbReference type="GO" id="GO:0005886">
    <property type="term" value="C:plasma membrane"/>
    <property type="evidence" value="ECO:0007669"/>
    <property type="project" value="UniProtKB-SubCell"/>
</dbReference>
<evidence type="ECO:0000313" key="13">
    <source>
        <dbReference type="Proteomes" id="UP000008221"/>
    </source>
</evidence>
<comment type="function">
    <text evidence="9">This protein specifically catalyzes the removal of signal peptides from prolipoproteins.</text>
</comment>
<feature type="region of interest" description="Disordered" evidence="11">
    <location>
        <begin position="157"/>
        <end position="182"/>
    </location>
</feature>
<accession>A0LTP4</accession>
<dbReference type="STRING" id="351607.Acel_1031"/>
<keyword evidence="5 9" id="KW-0064">Aspartyl protease</keyword>
<comment type="subcellular location">
    <subcellularLocation>
        <location evidence="9">Cell membrane</location>
        <topology evidence="9">Multi-pass membrane protein</topology>
    </subcellularLocation>
</comment>
<evidence type="ECO:0000256" key="7">
    <source>
        <dbReference type="ARBA" id="ARBA00022989"/>
    </source>
</evidence>
<dbReference type="HOGENOM" id="CLU_083252_2_2_11"/>
<sequence>MGIFFGAASAVFVCDVVSKIIVVATLSDRPPVRLLGGLLTLEETRNAGAAFSIGTGATALFAVVAIGVIVVIVRTARRLYSAAWAWVFGLLLGGATGNLIDRLVRSPGIFRGEVVDWIRLPHFAVFNIADAAITVGGVLAAWLALTGRHFDGRRIAESSPHRHVSPSDAEEPAADRSNAAGE</sequence>
<keyword evidence="2 9" id="KW-1003">Cell membrane</keyword>
<comment type="catalytic activity">
    <reaction evidence="9">
        <text>Release of signal peptides from bacterial membrane prolipoproteins. Hydrolyzes -Xaa-Yaa-Zaa-|-(S,diacylglyceryl)Cys-, in which Xaa is hydrophobic (preferably Leu), and Yaa (Ala or Ser) and Zaa (Gly or Ala) have small, neutral side chains.</text>
        <dbReference type="EC" id="3.4.23.36"/>
    </reaction>
</comment>
<evidence type="ECO:0000256" key="2">
    <source>
        <dbReference type="ARBA" id="ARBA00022475"/>
    </source>
</evidence>
<dbReference type="FunCoup" id="A0LTP4">
    <property type="interactions" value="84"/>
</dbReference>
<feature type="active site" evidence="9">
    <location>
        <position position="130"/>
    </location>
</feature>
<dbReference type="HAMAP" id="MF_00161">
    <property type="entry name" value="LspA"/>
    <property type="match status" value="1"/>
</dbReference>
<evidence type="ECO:0000256" key="3">
    <source>
        <dbReference type="ARBA" id="ARBA00022670"/>
    </source>
</evidence>
<dbReference type="OrthoDB" id="4308908at2"/>
<evidence type="ECO:0000256" key="1">
    <source>
        <dbReference type="ARBA" id="ARBA00006139"/>
    </source>
</evidence>
<comment type="pathway">
    <text evidence="9">Protein modification; lipoprotein biosynthesis (signal peptide cleavage).</text>
</comment>
<evidence type="ECO:0000256" key="6">
    <source>
        <dbReference type="ARBA" id="ARBA00022801"/>
    </source>
</evidence>
<dbReference type="eggNOG" id="COG0597">
    <property type="taxonomic scope" value="Bacteria"/>
</dbReference>
<evidence type="ECO:0000256" key="5">
    <source>
        <dbReference type="ARBA" id="ARBA00022750"/>
    </source>
</evidence>
<keyword evidence="4 9" id="KW-0812">Transmembrane</keyword>
<feature type="active site" evidence="9">
    <location>
        <position position="116"/>
    </location>
</feature>
<evidence type="ECO:0000256" key="10">
    <source>
        <dbReference type="RuleBase" id="RU004181"/>
    </source>
</evidence>
<keyword evidence="13" id="KW-1185">Reference proteome</keyword>
<evidence type="ECO:0000256" key="4">
    <source>
        <dbReference type="ARBA" id="ARBA00022692"/>
    </source>
</evidence>
<dbReference type="UniPathway" id="UPA00665"/>
<dbReference type="PANTHER" id="PTHR33695:SF1">
    <property type="entry name" value="LIPOPROTEIN SIGNAL PEPTIDASE"/>
    <property type="match status" value="1"/>
</dbReference>
<evidence type="ECO:0000256" key="11">
    <source>
        <dbReference type="SAM" id="MobiDB-lite"/>
    </source>
</evidence>
<feature type="transmembrane region" description="Helical" evidence="9">
    <location>
        <begin position="120"/>
        <end position="145"/>
    </location>
</feature>
<keyword evidence="8 9" id="KW-0472">Membrane</keyword>
<dbReference type="KEGG" id="ace:Acel_1031"/>
<evidence type="ECO:0000256" key="9">
    <source>
        <dbReference type="HAMAP-Rule" id="MF_00161"/>
    </source>
</evidence>
<comment type="similarity">
    <text evidence="1 9 10">Belongs to the peptidase A8 family.</text>
</comment>
<dbReference type="GO" id="GO:0004190">
    <property type="term" value="F:aspartic-type endopeptidase activity"/>
    <property type="evidence" value="ECO:0007669"/>
    <property type="project" value="UniProtKB-UniRule"/>
</dbReference>
<feature type="transmembrane region" description="Helical" evidence="9">
    <location>
        <begin position="79"/>
        <end position="100"/>
    </location>
</feature>